<dbReference type="InterPro" id="IPR040684">
    <property type="entry name" value="HMUDK_hel"/>
</dbReference>
<evidence type="ECO:0000313" key="2">
    <source>
        <dbReference type="EMBL" id="CAK5270971.1"/>
    </source>
</evidence>
<gene>
    <name evidence="2" type="ORF">MYCIT1_LOCUS15803</name>
</gene>
<dbReference type="InterPro" id="IPR023780">
    <property type="entry name" value="Chromo_domain"/>
</dbReference>
<dbReference type="SUPFAM" id="SSF54160">
    <property type="entry name" value="Chromo domain-like"/>
    <property type="match status" value="1"/>
</dbReference>
<dbReference type="AlphaFoldDB" id="A0AAD2Q361"/>
<reference evidence="2" key="1">
    <citation type="submission" date="2023-11" db="EMBL/GenBank/DDBJ databases">
        <authorList>
            <person name="De Vega J J."/>
            <person name="De Vega J J."/>
        </authorList>
    </citation>
    <scope>NUCLEOTIDE SEQUENCE</scope>
</reference>
<protein>
    <recommendedName>
        <fullName evidence="1">Chromo domain-containing protein</fullName>
    </recommendedName>
</protein>
<evidence type="ECO:0000313" key="3">
    <source>
        <dbReference type="Proteomes" id="UP001295794"/>
    </source>
</evidence>
<comment type="caution">
    <text evidence="2">The sequence shown here is derived from an EMBL/GenBank/DDBJ whole genome shotgun (WGS) entry which is preliminary data.</text>
</comment>
<dbReference type="Gene3D" id="2.40.50.40">
    <property type="match status" value="1"/>
</dbReference>
<name>A0AAD2Q361_9AGAR</name>
<evidence type="ECO:0000259" key="1">
    <source>
        <dbReference type="PROSITE" id="PS50013"/>
    </source>
</evidence>
<accession>A0AAD2Q361</accession>
<dbReference type="SMART" id="SM00298">
    <property type="entry name" value="CHROMO"/>
    <property type="match status" value="1"/>
</dbReference>
<dbReference type="Pfam" id="PF00385">
    <property type="entry name" value="Chromo"/>
    <property type="match status" value="1"/>
</dbReference>
<dbReference type="Proteomes" id="UP001295794">
    <property type="component" value="Unassembled WGS sequence"/>
</dbReference>
<dbReference type="EMBL" id="CAVNYO010000169">
    <property type="protein sequence ID" value="CAK5270971.1"/>
    <property type="molecule type" value="Genomic_DNA"/>
</dbReference>
<dbReference type="InterPro" id="IPR000953">
    <property type="entry name" value="Chromo/chromo_shadow_dom"/>
</dbReference>
<dbReference type="Pfam" id="PF18723">
    <property type="entry name" value="HMUDK_hel"/>
    <property type="match status" value="1"/>
</dbReference>
<proteinExistence type="predicted"/>
<organism evidence="2 3">
    <name type="scientific">Mycena citricolor</name>
    <dbReference type="NCBI Taxonomy" id="2018698"/>
    <lineage>
        <taxon>Eukaryota</taxon>
        <taxon>Fungi</taxon>
        <taxon>Dikarya</taxon>
        <taxon>Basidiomycota</taxon>
        <taxon>Agaricomycotina</taxon>
        <taxon>Agaricomycetes</taxon>
        <taxon>Agaricomycetidae</taxon>
        <taxon>Agaricales</taxon>
        <taxon>Marasmiineae</taxon>
        <taxon>Mycenaceae</taxon>
        <taxon>Mycena</taxon>
    </lineage>
</organism>
<feature type="domain" description="Chromo" evidence="1">
    <location>
        <begin position="214"/>
        <end position="272"/>
    </location>
</feature>
<dbReference type="PROSITE" id="PS50013">
    <property type="entry name" value="CHROMO_2"/>
    <property type="match status" value="1"/>
</dbReference>
<keyword evidence="3" id="KW-1185">Reference proteome</keyword>
<dbReference type="InterPro" id="IPR016197">
    <property type="entry name" value="Chromo-like_dom_sf"/>
</dbReference>
<dbReference type="GO" id="GO:0006338">
    <property type="term" value="P:chromatin remodeling"/>
    <property type="evidence" value="ECO:0007669"/>
    <property type="project" value="UniProtKB-ARBA"/>
</dbReference>
<dbReference type="CDD" id="cd00024">
    <property type="entry name" value="CD_CSD"/>
    <property type="match status" value="1"/>
</dbReference>
<sequence>MKIGVQIEYKANHMRHLQLLQILMDELPKSLANACYAADVYETIAAYPGMAAFSAYQLFLALSYSELLDFSANDFVVAGPGALSGLTKMFGSSLKRARGQVPDIESDILRWMVENQREQFRSRGLQFSFLRDPFGDEHELDVADFEHAVCEVDKYARKAHPMIKGIGSRTGLRALFSPSSAGLPPVPALPEAWGSKRRQQWRPREAAVSVEKRYIVDEILQVRPSKNKRGHGTAFEYLVSWWGYSERTWEPESSLQEDVPNLLADYKRSRGI</sequence>